<dbReference type="AlphaFoldDB" id="A0A7X5VJX5"/>
<reference evidence="2 3" key="1">
    <citation type="submission" date="2020-03" db="EMBL/GenBank/DDBJ databases">
        <title>Sequencing the genomes of 1000 actinobacteria strains.</title>
        <authorList>
            <person name="Klenk H.-P."/>
        </authorList>
    </citation>
    <scope>NUCLEOTIDE SEQUENCE [LARGE SCALE GENOMIC DNA]</scope>
    <source>
        <strain evidence="2 3">DSM 45490</strain>
    </source>
</reference>
<organism evidence="2 3">
    <name type="scientific">Kribbella shirazensis</name>
    <dbReference type="NCBI Taxonomy" id="1105143"/>
    <lineage>
        <taxon>Bacteria</taxon>
        <taxon>Bacillati</taxon>
        <taxon>Actinomycetota</taxon>
        <taxon>Actinomycetes</taxon>
        <taxon>Propionibacteriales</taxon>
        <taxon>Kribbellaceae</taxon>
        <taxon>Kribbella</taxon>
    </lineage>
</organism>
<gene>
    <name evidence="2" type="ORF">BJY22_007195</name>
</gene>
<protein>
    <submittedName>
        <fullName evidence="2">Integrase</fullName>
    </submittedName>
</protein>
<evidence type="ECO:0000313" key="2">
    <source>
        <dbReference type="EMBL" id="NIK61478.1"/>
    </source>
</evidence>
<comment type="caution">
    <text evidence="2">The sequence shown here is derived from an EMBL/GenBank/DDBJ whole genome shotgun (WGS) entry which is preliminary data.</text>
</comment>
<name>A0A7X5VJX5_9ACTN</name>
<dbReference type="InterPro" id="IPR013762">
    <property type="entry name" value="Integrase-like_cat_sf"/>
</dbReference>
<dbReference type="InterPro" id="IPR011010">
    <property type="entry name" value="DNA_brk_join_enz"/>
</dbReference>
<dbReference type="Proteomes" id="UP000555407">
    <property type="component" value="Unassembled WGS sequence"/>
</dbReference>
<evidence type="ECO:0000313" key="3">
    <source>
        <dbReference type="Proteomes" id="UP000555407"/>
    </source>
</evidence>
<dbReference type="EMBL" id="JAASRO010000001">
    <property type="protein sequence ID" value="NIK61478.1"/>
    <property type="molecule type" value="Genomic_DNA"/>
</dbReference>
<dbReference type="GO" id="GO:0006310">
    <property type="term" value="P:DNA recombination"/>
    <property type="evidence" value="ECO:0007669"/>
    <property type="project" value="UniProtKB-KW"/>
</dbReference>
<accession>A0A7X5VJX5</accession>
<sequence length="71" mass="7559">MSHSFRKTTGTILDDAGQSARQIADQLGHGRPSLTQDVYMGRRAKNPAAALEAALNTSGRSDEATQSRDAT</sequence>
<dbReference type="SUPFAM" id="SSF56349">
    <property type="entry name" value="DNA breaking-rejoining enzymes"/>
    <property type="match status" value="1"/>
</dbReference>
<proteinExistence type="predicted"/>
<dbReference type="Gene3D" id="1.10.443.10">
    <property type="entry name" value="Intergrase catalytic core"/>
    <property type="match status" value="1"/>
</dbReference>
<keyword evidence="3" id="KW-1185">Reference proteome</keyword>
<evidence type="ECO:0000256" key="1">
    <source>
        <dbReference type="ARBA" id="ARBA00023172"/>
    </source>
</evidence>
<dbReference type="GO" id="GO:0015074">
    <property type="term" value="P:DNA integration"/>
    <property type="evidence" value="ECO:0007669"/>
    <property type="project" value="InterPro"/>
</dbReference>
<dbReference type="GO" id="GO:0003677">
    <property type="term" value="F:DNA binding"/>
    <property type="evidence" value="ECO:0007669"/>
    <property type="project" value="InterPro"/>
</dbReference>
<keyword evidence="1" id="KW-0233">DNA recombination</keyword>